<name>A0ABY6Q9F7_9GAMM</name>
<dbReference type="CDD" id="cd09618">
    <property type="entry name" value="CBM9_like_2"/>
    <property type="match status" value="1"/>
</dbReference>
<evidence type="ECO:0000313" key="2">
    <source>
        <dbReference type="EMBL" id="UZP75561.1"/>
    </source>
</evidence>
<sequence length="685" mass="76647">MLSDAAWDRPSLSGFWQQRPIEGTRSTQETEVYIGYTETTLYVGIVAYDSDPSGIIMADSRRDASLENGDNVSFIIDSFMDQQNGLVFGTNPAGIEYDAQVSRQASGSMMGSGGFNLNWDTNWRVATHIGDYGWSAEFEIPFRSLRFGNQDVQTWGFNFQRTIRRNNEIAYWAPISRQYSLSRLADAGRVAGIEAPAMRNFKITPYLLGRERTGNRIASLSDQDGGFDIKYSVTPSLTLDATYNTDFAQVEVDEFQINLDRFSLFLPEQRPFFLENSAQFTVGDPGEMELFFSRRIGIAGDGSAIPIKGGLRLSGKVGDATNVGLLHMQADEVAGVAPQTDFSVARVSQEFDNRSSLGFLVVNKEENGSLDGGPNHYNRTYAVDGQLGLGDDALLSGFVAKTDTPGLSGDDMAVRLAAASDTEAWSFAGSVTHVGENFNPEVGFLRRKDYTRVGIFGLNRWRDASWDNLLEMRPHIAYRGWWGGDGLYETGFWHVDNHWEWKSGFEIHTGVNFLHEGVRESFEFAPGYEVAAGDYDDEELQLVLITDDSQPLSMRVTAKIGGYFGGDRVQVTPAINYRVGEVFNARLGWTLNELKRPGNPEKLRINVGSLRMTYSFSPQISLQALFQYNDATDVVGANLRFAWLTSADAGFYLVYNEMRDEDVGMFTEKRREWILKFSHTFDLFN</sequence>
<reference evidence="2 3" key="1">
    <citation type="submission" date="2019-02" db="EMBL/GenBank/DDBJ databases">
        <title>Halieaceae_genomes.</title>
        <authorList>
            <person name="Li S.-H."/>
        </authorList>
    </citation>
    <scope>NUCLEOTIDE SEQUENCE [LARGE SCALE GENOMIC DNA]</scope>
    <source>
        <strain evidence="2 3">JH123</strain>
    </source>
</reference>
<proteinExistence type="predicted"/>
<keyword evidence="3" id="KW-1185">Reference proteome</keyword>
<evidence type="ECO:0000313" key="3">
    <source>
        <dbReference type="Proteomes" id="UP001317963"/>
    </source>
</evidence>
<feature type="domain" description="DUF5916" evidence="1">
    <location>
        <begin position="203"/>
        <end position="299"/>
    </location>
</feature>
<dbReference type="SUPFAM" id="SSF49344">
    <property type="entry name" value="CBD9-like"/>
    <property type="match status" value="1"/>
</dbReference>
<protein>
    <recommendedName>
        <fullName evidence="1">DUF5916 domain-containing protein</fullName>
    </recommendedName>
</protein>
<dbReference type="EMBL" id="CP036501">
    <property type="protein sequence ID" value="UZP75561.1"/>
    <property type="molecule type" value="Genomic_DNA"/>
</dbReference>
<organism evidence="2 3">
    <name type="scientific">Candidatus Paraluminiphilus aquimaris</name>
    <dbReference type="NCBI Taxonomy" id="2518994"/>
    <lineage>
        <taxon>Bacteria</taxon>
        <taxon>Pseudomonadati</taxon>
        <taxon>Pseudomonadota</taxon>
        <taxon>Gammaproteobacteria</taxon>
        <taxon>Cellvibrionales</taxon>
        <taxon>Halieaceae</taxon>
        <taxon>Candidatus Paraluminiphilus</taxon>
    </lineage>
</organism>
<dbReference type="Proteomes" id="UP001317963">
    <property type="component" value="Chromosome"/>
</dbReference>
<dbReference type="Gene3D" id="2.60.40.1190">
    <property type="match status" value="1"/>
</dbReference>
<dbReference type="InterPro" id="IPR045670">
    <property type="entry name" value="DUF5916"/>
</dbReference>
<gene>
    <name evidence="2" type="ORF">E0F26_04420</name>
</gene>
<evidence type="ECO:0000259" key="1">
    <source>
        <dbReference type="Pfam" id="PF19313"/>
    </source>
</evidence>
<accession>A0ABY6Q9F7</accession>
<dbReference type="Pfam" id="PF19313">
    <property type="entry name" value="DUF5916"/>
    <property type="match status" value="1"/>
</dbReference>